<dbReference type="InterPro" id="IPR036390">
    <property type="entry name" value="WH_DNA-bd_sf"/>
</dbReference>
<evidence type="ECO:0000256" key="1">
    <source>
        <dbReference type="ARBA" id="ARBA00023015"/>
    </source>
</evidence>
<dbReference type="Pfam" id="PF13545">
    <property type="entry name" value="HTH_Crp_2"/>
    <property type="match status" value="1"/>
</dbReference>
<dbReference type="SUPFAM" id="SSF46785">
    <property type="entry name" value="Winged helix' DNA-binding domain"/>
    <property type="match status" value="1"/>
</dbReference>
<accession>A0ABX0NYP3</accession>
<dbReference type="PROSITE" id="PS51063">
    <property type="entry name" value="HTH_CRP_2"/>
    <property type="match status" value="1"/>
</dbReference>
<dbReference type="InterPro" id="IPR014710">
    <property type="entry name" value="RmlC-like_jellyroll"/>
</dbReference>
<evidence type="ECO:0000256" key="2">
    <source>
        <dbReference type="ARBA" id="ARBA00023125"/>
    </source>
</evidence>
<name>A0ABX0NYP3_9BURK</name>
<reference evidence="5 6" key="1">
    <citation type="submission" date="2019-10" db="EMBL/GenBank/DDBJ databases">
        <title>Taxonomy of Antarctic Massilia spp.: description of Massilia rubra sp. nov., Massilia aquatica sp. nov., Massilia mucilaginosa sp. nov., Massilia frigida sp. nov. isolated from streams, lakes and regoliths.</title>
        <authorList>
            <person name="Holochova P."/>
            <person name="Sedlacek I."/>
            <person name="Kralova S."/>
            <person name="Maslanova I."/>
            <person name="Busse H.-J."/>
            <person name="Stankova E."/>
            <person name="Vrbovska V."/>
            <person name="Kovarovic V."/>
            <person name="Bartak M."/>
            <person name="Svec P."/>
            <person name="Pantucek R."/>
        </authorList>
    </citation>
    <scope>NUCLEOTIDE SEQUENCE [LARGE SCALE GENOMIC DNA]</scope>
    <source>
        <strain evidence="5 6">CCM 8733</strain>
    </source>
</reference>
<comment type="caution">
    <text evidence="5">The sequence shown here is derived from an EMBL/GenBank/DDBJ whole genome shotgun (WGS) entry which is preliminary data.</text>
</comment>
<dbReference type="Proteomes" id="UP000609726">
    <property type="component" value="Unassembled WGS sequence"/>
</dbReference>
<keyword evidence="1" id="KW-0805">Transcription regulation</keyword>
<dbReference type="SMART" id="SM00419">
    <property type="entry name" value="HTH_CRP"/>
    <property type="match status" value="1"/>
</dbReference>
<dbReference type="CDD" id="cd00038">
    <property type="entry name" value="CAP_ED"/>
    <property type="match status" value="1"/>
</dbReference>
<evidence type="ECO:0000256" key="3">
    <source>
        <dbReference type="ARBA" id="ARBA00023163"/>
    </source>
</evidence>
<dbReference type="InterPro" id="IPR018490">
    <property type="entry name" value="cNMP-bd_dom_sf"/>
</dbReference>
<organism evidence="5 6">
    <name type="scientific">Massilia mucilaginosa</name>
    <dbReference type="NCBI Taxonomy" id="2609282"/>
    <lineage>
        <taxon>Bacteria</taxon>
        <taxon>Pseudomonadati</taxon>
        <taxon>Pseudomonadota</taxon>
        <taxon>Betaproteobacteria</taxon>
        <taxon>Burkholderiales</taxon>
        <taxon>Oxalobacteraceae</taxon>
        <taxon>Telluria group</taxon>
        <taxon>Massilia</taxon>
    </lineage>
</organism>
<dbReference type="InterPro" id="IPR012318">
    <property type="entry name" value="HTH_CRP"/>
</dbReference>
<dbReference type="InterPro" id="IPR050397">
    <property type="entry name" value="Env_Response_Regulators"/>
</dbReference>
<keyword evidence="3" id="KW-0804">Transcription</keyword>
<keyword evidence="6" id="KW-1185">Reference proteome</keyword>
<evidence type="ECO:0000313" key="6">
    <source>
        <dbReference type="Proteomes" id="UP000609726"/>
    </source>
</evidence>
<dbReference type="Pfam" id="PF00027">
    <property type="entry name" value="cNMP_binding"/>
    <property type="match status" value="1"/>
</dbReference>
<keyword evidence="2" id="KW-0238">DNA-binding</keyword>
<dbReference type="SUPFAM" id="SSF51206">
    <property type="entry name" value="cAMP-binding domain-like"/>
    <property type="match status" value="1"/>
</dbReference>
<gene>
    <name evidence="5" type="ORF">F2P45_23670</name>
</gene>
<dbReference type="EMBL" id="WHJH01000037">
    <property type="protein sequence ID" value="NHZ91982.1"/>
    <property type="molecule type" value="Genomic_DNA"/>
</dbReference>
<dbReference type="Gene3D" id="2.60.120.10">
    <property type="entry name" value="Jelly Rolls"/>
    <property type="match status" value="1"/>
</dbReference>
<proteinExistence type="predicted"/>
<protein>
    <submittedName>
        <fullName evidence="5">Helix-turn-helix domain-containing protein</fullName>
    </submittedName>
</protein>
<evidence type="ECO:0000313" key="5">
    <source>
        <dbReference type="EMBL" id="NHZ91982.1"/>
    </source>
</evidence>
<dbReference type="SMART" id="SM00100">
    <property type="entry name" value="cNMP"/>
    <property type="match status" value="1"/>
</dbReference>
<dbReference type="Gene3D" id="1.10.10.10">
    <property type="entry name" value="Winged helix-like DNA-binding domain superfamily/Winged helix DNA-binding domain"/>
    <property type="match status" value="1"/>
</dbReference>
<feature type="domain" description="HTH crp-type" evidence="4">
    <location>
        <begin position="146"/>
        <end position="212"/>
    </location>
</feature>
<dbReference type="InterPro" id="IPR036388">
    <property type="entry name" value="WH-like_DNA-bd_sf"/>
</dbReference>
<dbReference type="PANTHER" id="PTHR24567">
    <property type="entry name" value="CRP FAMILY TRANSCRIPTIONAL REGULATORY PROTEIN"/>
    <property type="match status" value="1"/>
</dbReference>
<evidence type="ECO:0000259" key="4">
    <source>
        <dbReference type="PROSITE" id="PS51063"/>
    </source>
</evidence>
<dbReference type="InterPro" id="IPR000595">
    <property type="entry name" value="cNMP-bd_dom"/>
</dbReference>
<dbReference type="PANTHER" id="PTHR24567:SF74">
    <property type="entry name" value="HTH-TYPE TRANSCRIPTIONAL REGULATOR ARCR"/>
    <property type="match status" value="1"/>
</dbReference>
<sequence>MSSKHDPNQNHLLAALLDAEFDRLAPHLELIPLLLGDVLSESGDKLHHLYFPTSAIVSLHYLLENGGSSEIAGVGNEGVLGVSIFMGGDSTPSRAVVQTRGHAYRVPAAILMEEFNRGGHVMRLLLRYTQALLTQMSQTAVCNRHHSVEQQLCRWLLLTLDRLPTNELTMTQELIANMLGVRREGVTEAAGRLQGYGYISYRRGHITVLDRAGLEDDVCECYAVVKKEFGRLLSDVRHRQGNLG</sequence>
<dbReference type="RefSeq" id="WP_166880505.1">
    <property type="nucleotide sequence ID" value="NZ_WHJH01000037.1"/>
</dbReference>